<dbReference type="Gene3D" id="3.30.1330.30">
    <property type="match status" value="1"/>
</dbReference>
<gene>
    <name evidence="5" type="ORF">UFOPK3610_00963</name>
</gene>
<dbReference type="InterPro" id="IPR053888">
    <property type="entry name" value="MRM3-like_sub_bind"/>
</dbReference>
<dbReference type="InterPro" id="IPR051259">
    <property type="entry name" value="rRNA_Methyltransferase"/>
</dbReference>
<proteinExistence type="inferred from homology"/>
<sequence length="290" mass="30568">MADDSRGEWHVTSGPQPLKRWEITSTKSARVAAVRRLHERKHRLSDGAFVVEGPSNVVAGLSDGHVDSIYVTKAFAESHPDILSLIEAAATGDKITELVTVSEDVLTVMSDTQQPQGVLAVCGLITQSLDEIAREGMWVVLDQANDPGNAGTIIRTAEACGATAVLFTEGSVDPHNGKCVRATAGALFRMPIVTGVTWEQVRNAASGRRIVATSGTGDCELGSAAAAEVLQHPVIWLFGTEAHGLPPLVLAQADVRIRIPMSGAVESLNLASAAAMCLWESCRSAADPQA</sequence>
<keyword evidence="2" id="KW-0489">Methyltransferase</keyword>
<dbReference type="AlphaFoldDB" id="A0A6J7H990"/>
<accession>A0A6J7H990</accession>
<dbReference type="InterPro" id="IPR013123">
    <property type="entry name" value="SpoU_subst-bd"/>
</dbReference>
<dbReference type="Gene3D" id="3.40.1280.10">
    <property type="match status" value="1"/>
</dbReference>
<dbReference type="SMART" id="SM00967">
    <property type="entry name" value="SpoU_sub_bind"/>
    <property type="match status" value="1"/>
</dbReference>
<feature type="domain" description="RNA 2-O ribose methyltransferase substrate binding" evidence="4">
    <location>
        <begin position="50"/>
        <end position="128"/>
    </location>
</feature>
<dbReference type="CDD" id="cd18095">
    <property type="entry name" value="SpoU-like_rRNA-MTase"/>
    <property type="match status" value="1"/>
</dbReference>
<comment type="similarity">
    <text evidence="1">Belongs to the class IV-like SAM-binding methyltransferase superfamily. RNA methyltransferase TrmH family.</text>
</comment>
<dbReference type="InterPro" id="IPR001537">
    <property type="entry name" value="SpoU_MeTrfase"/>
</dbReference>
<dbReference type="Pfam" id="PF00588">
    <property type="entry name" value="SpoU_methylase"/>
    <property type="match status" value="1"/>
</dbReference>
<dbReference type="GO" id="GO:0032259">
    <property type="term" value="P:methylation"/>
    <property type="evidence" value="ECO:0007669"/>
    <property type="project" value="UniProtKB-KW"/>
</dbReference>
<evidence type="ECO:0000256" key="1">
    <source>
        <dbReference type="ARBA" id="ARBA00007228"/>
    </source>
</evidence>
<dbReference type="EMBL" id="CAFBMR010000032">
    <property type="protein sequence ID" value="CAB4913373.1"/>
    <property type="molecule type" value="Genomic_DNA"/>
</dbReference>
<organism evidence="5">
    <name type="scientific">freshwater metagenome</name>
    <dbReference type="NCBI Taxonomy" id="449393"/>
    <lineage>
        <taxon>unclassified sequences</taxon>
        <taxon>metagenomes</taxon>
        <taxon>ecological metagenomes</taxon>
    </lineage>
</organism>
<dbReference type="PANTHER" id="PTHR43191:SF2">
    <property type="entry name" value="RRNA METHYLTRANSFERASE 3, MITOCHONDRIAL"/>
    <property type="match status" value="1"/>
</dbReference>
<dbReference type="SUPFAM" id="SSF75217">
    <property type="entry name" value="alpha/beta knot"/>
    <property type="match status" value="1"/>
</dbReference>
<evidence type="ECO:0000256" key="2">
    <source>
        <dbReference type="ARBA" id="ARBA00022603"/>
    </source>
</evidence>
<dbReference type="GO" id="GO:0006396">
    <property type="term" value="P:RNA processing"/>
    <property type="evidence" value="ECO:0007669"/>
    <property type="project" value="InterPro"/>
</dbReference>
<name>A0A6J7H990_9ZZZZ</name>
<dbReference type="SUPFAM" id="SSF55315">
    <property type="entry name" value="L30e-like"/>
    <property type="match status" value="1"/>
</dbReference>
<evidence type="ECO:0000313" key="5">
    <source>
        <dbReference type="EMBL" id="CAB4913373.1"/>
    </source>
</evidence>
<dbReference type="InterPro" id="IPR029026">
    <property type="entry name" value="tRNA_m1G_MTases_N"/>
</dbReference>
<dbReference type="GO" id="GO:0003723">
    <property type="term" value="F:RNA binding"/>
    <property type="evidence" value="ECO:0007669"/>
    <property type="project" value="InterPro"/>
</dbReference>
<dbReference type="GO" id="GO:0008173">
    <property type="term" value="F:RNA methyltransferase activity"/>
    <property type="evidence" value="ECO:0007669"/>
    <property type="project" value="InterPro"/>
</dbReference>
<dbReference type="PANTHER" id="PTHR43191">
    <property type="entry name" value="RRNA METHYLTRANSFERASE 3"/>
    <property type="match status" value="1"/>
</dbReference>
<reference evidence="5" key="1">
    <citation type="submission" date="2020-05" db="EMBL/GenBank/DDBJ databases">
        <authorList>
            <person name="Chiriac C."/>
            <person name="Salcher M."/>
            <person name="Ghai R."/>
            <person name="Kavagutti S V."/>
        </authorList>
    </citation>
    <scope>NUCLEOTIDE SEQUENCE</scope>
</reference>
<dbReference type="GO" id="GO:0005737">
    <property type="term" value="C:cytoplasm"/>
    <property type="evidence" value="ECO:0007669"/>
    <property type="project" value="UniProtKB-ARBA"/>
</dbReference>
<dbReference type="InterPro" id="IPR029064">
    <property type="entry name" value="Ribosomal_eL30-like_sf"/>
</dbReference>
<dbReference type="Pfam" id="PF22435">
    <property type="entry name" value="MRM3-like_sub_bind"/>
    <property type="match status" value="1"/>
</dbReference>
<evidence type="ECO:0000256" key="3">
    <source>
        <dbReference type="ARBA" id="ARBA00022679"/>
    </source>
</evidence>
<evidence type="ECO:0000259" key="4">
    <source>
        <dbReference type="SMART" id="SM00967"/>
    </source>
</evidence>
<keyword evidence="3" id="KW-0808">Transferase</keyword>
<dbReference type="InterPro" id="IPR029028">
    <property type="entry name" value="Alpha/beta_knot_MTases"/>
</dbReference>
<protein>
    <submittedName>
        <fullName evidence="5">Unannotated protein</fullName>
    </submittedName>
</protein>